<dbReference type="OrthoDB" id="6340012at2759"/>
<protein>
    <recommendedName>
        <fullName evidence="4">Ribosomal biogenesis protein LAS1L</fullName>
    </recommendedName>
</protein>
<proteinExistence type="predicted"/>
<feature type="compositionally biased region" description="Polar residues" evidence="1">
    <location>
        <begin position="496"/>
        <end position="505"/>
    </location>
</feature>
<feature type="compositionally biased region" description="Basic and acidic residues" evidence="1">
    <location>
        <begin position="485"/>
        <end position="495"/>
    </location>
</feature>
<keyword evidence="3" id="KW-1185">Reference proteome</keyword>
<reference evidence="2" key="1">
    <citation type="submission" date="2021-11" db="EMBL/GenBank/DDBJ databases">
        <authorList>
            <person name="Schell T."/>
        </authorList>
    </citation>
    <scope>NUCLEOTIDE SEQUENCE</scope>
    <source>
        <strain evidence="2">M5</strain>
    </source>
</reference>
<accession>A0A8J2WKK3</accession>
<evidence type="ECO:0008006" key="4">
    <source>
        <dbReference type="Google" id="ProtNLM"/>
    </source>
</evidence>
<evidence type="ECO:0000313" key="2">
    <source>
        <dbReference type="EMBL" id="CAH0102367.1"/>
    </source>
</evidence>
<dbReference type="GO" id="GO:0090730">
    <property type="term" value="C:Las1 complex"/>
    <property type="evidence" value="ECO:0007669"/>
    <property type="project" value="InterPro"/>
</dbReference>
<dbReference type="GO" id="GO:0030687">
    <property type="term" value="C:preribosome, large subunit precursor"/>
    <property type="evidence" value="ECO:0007669"/>
    <property type="project" value="TreeGrafter"/>
</dbReference>
<dbReference type="PANTHER" id="PTHR15002:SF0">
    <property type="entry name" value="RIBOSOMAL BIOGENESIS PROTEIN LAS1L"/>
    <property type="match status" value="1"/>
</dbReference>
<sequence>MANSSKRVVPWISMEEWTRVYQQVYSNNIKEKWAGLNQMTMWKSRVAKLSLGVECSLYLLQAILRDEEYQIDPNSTLSENDMVLMYSTAIIRFINLISHLGQVDLRHQPISAIAEMAGIPDWLCSIRHEATHAKMPSLGILRPGANLAMDWLKENYWRTEEEDSFDLYWPESKTATSRMMLANTKMAEERKNTGSALSKYAVIPKELQLAVSMLVVLLKEMGCRNSLNEIQSQDLHRYAYELWQQTNSLTTPLNKKEIANLTIPLKKVLVLIFDEIKRILSEWVETDEVERMRQTIEKEKVDALKGQCFVSALCQSPHLLEKPEKGTLFANFKPIWTLIQQWQMVPYLMNNLVTIEIKDDKQRELFLNLIADMSSAMVQARKNPQNEKNIFKFDEGWRSADWDKMTQAILQEPHPETWNTVTKLFQLYDPPVNAKKQEKVATLLRLYLDKDSSAEPSKRAAFGKSTINSKIYTVAMLNPLNEKPGVQRESNDDQHSQGNKSSTEQAPVIDEWTLCSEHDWSRIPIGSLPSITTAKLELEGVEWELVEAEASDCDSERVVNGTKRTGERFDWNSLMRKRRRRGGLTKEGPVGHVATTQ</sequence>
<dbReference type="Proteomes" id="UP000789390">
    <property type="component" value="Unassembled WGS sequence"/>
</dbReference>
<comment type="caution">
    <text evidence="2">The sequence shown here is derived from an EMBL/GenBank/DDBJ whole genome shotgun (WGS) entry which is preliminary data.</text>
</comment>
<name>A0A8J2WKK3_9CRUS</name>
<dbReference type="GO" id="GO:0004519">
    <property type="term" value="F:endonuclease activity"/>
    <property type="evidence" value="ECO:0007669"/>
    <property type="project" value="InterPro"/>
</dbReference>
<feature type="region of interest" description="Disordered" evidence="1">
    <location>
        <begin position="482"/>
        <end position="507"/>
    </location>
</feature>
<dbReference type="GO" id="GO:0000460">
    <property type="term" value="P:maturation of 5.8S rRNA"/>
    <property type="evidence" value="ECO:0007669"/>
    <property type="project" value="TreeGrafter"/>
</dbReference>
<evidence type="ECO:0000256" key="1">
    <source>
        <dbReference type="SAM" id="MobiDB-lite"/>
    </source>
</evidence>
<dbReference type="AlphaFoldDB" id="A0A8J2WKK3"/>
<dbReference type="PANTHER" id="PTHR15002">
    <property type="entry name" value="RIBOSOMAL BIOGENESIS PROTEIN LAS1L"/>
    <property type="match status" value="1"/>
</dbReference>
<dbReference type="EMBL" id="CAKKLH010000079">
    <property type="protein sequence ID" value="CAH0102367.1"/>
    <property type="molecule type" value="Genomic_DNA"/>
</dbReference>
<gene>
    <name evidence="2" type="ORF">DGAL_LOCUS4763</name>
</gene>
<dbReference type="InterPro" id="IPR007174">
    <property type="entry name" value="Las1"/>
</dbReference>
<feature type="region of interest" description="Disordered" evidence="1">
    <location>
        <begin position="577"/>
        <end position="597"/>
    </location>
</feature>
<evidence type="ECO:0000313" key="3">
    <source>
        <dbReference type="Proteomes" id="UP000789390"/>
    </source>
</evidence>
<dbReference type="GO" id="GO:0000470">
    <property type="term" value="P:maturation of LSU-rRNA"/>
    <property type="evidence" value="ECO:0007669"/>
    <property type="project" value="TreeGrafter"/>
</dbReference>
<organism evidence="2 3">
    <name type="scientific">Daphnia galeata</name>
    <dbReference type="NCBI Taxonomy" id="27404"/>
    <lineage>
        <taxon>Eukaryota</taxon>
        <taxon>Metazoa</taxon>
        <taxon>Ecdysozoa</taxon>
        <taxon>Arthropoda</taxon>
        <taxon>Crustacea</taxon>
        <taxon>Branchiopoda</taxon>
        <taxon>Diplostraca</taxon>
        <taxon>Cladocera</taxon>
        <taxon>Anomopoda</taxon>
        <taxon>Daphniidae</taxon>
        <taxon>Daphnia</taxon>
    </lineage>
</organism>
<dbReference type="Pfam" id="PF04031">
    <property type="entry name" value="Las1"/>
    <property type="match status" value="1"/>
</dbReference>